<evidence type="ECO:0000313" key="1">
    <source>
        <dbReference type="EMBL" id="KAG0412042.1"/>
    </source>
</evidence>
<gene>
    <name evidence="1" type="ORF">HPB47_010838</name>
</gene>
<evidence type="ECO:0000313" key="2">
    <source>
        <dbReference type="Proteomes" id="UP000805193"/>
    </source>
</evidence>
<dbReference type="EMBL" id="JABSTQ010011380">
    <property type="protein sequence ID" value="KAG0412042.1"/>
    <property type="molecule type" value="Genomic_DNA"/>
</dbReference>
<keyword evidence="2" id="KW-1185">Reference proteome</keyword>
<name>A0AC60NXZ9_IXOPE</name>
<accession>A0AC60NXZ9</accession>
<proteinExistence type="predicted"/>
<organism evidence="1 2">
    <name type="scientific">Ixodes persulcatus</name>
    <name type="common">Taiga tick</name>
    <dbReference type="NCBI Taxonomy" id="34615"/>
    <lineage>
        <taxon>Eukaryota</taxon>
        <taxon>Metazoa</taxon>
        <taxon>Ecdysozoa</taxon>
        <taxon>Arthropoda</taxon>
        <taxon>Chelicerata</taxon>
        <taxon>Arachnida</taxon>
        <taxon>Acari</taxon>
        <taxon>Parasitiformes</taxon>
        <taxon>Ixodida</taxon>
        <taxon>Ixodoidea</taxon>
        <taxon>Ixodidae</taxon>
        <taxon>Ixodinae</taxon>
        <taxon>Ixodes</taxon>
    </lineage>
</organism>
<comment type="caution">
    <text evidence="1">The sequence shown here is derived from an EMBL/GenBank/DDBJ whole genome shotgun (WGS) entry which is preliminary data.</text>
</comment>
<sequence length="225" mass="24438">MASAMRVEVEGEEIMPEEVSKKFGWHVAGEKTQGKESKLSLTPVNAGPAADGHRRPQRKNFKSKLRKAARMPVLPKQDIKIVMRPRGGLNIGEVSRFEISRAIVASANVSGEEVTQDVICPKKQQNIVVVSTHKRESADRYSAVRSLTINGMAPEVSAYETAPYGTVKGVIGGVPLTDTIQEINDYIVQDYNPTAMQANHIGKTTTVSSHSTATRSETTSDTATC</sequence>
<dbReference type="Proteomes" id="UP000805193">
    <property type="component" value="Unassembled WGS sequence"/>
</dbReference>
<reference evidence="1 2" key="1">
    <citation type="journal article" date="2020" name="Cell">
        <title>Large-Scale Comparative Analyses of Tick Genomes Elucidate Their Genetic Diversity and Vector Capacities.</title>
        <authorList>
            <consortium name="Tick Genome and Microbiome Consortium (TIGMIC)"/>
            <person name="Jia N."/>
            <person name="Wang J."/>
            <person name="Shi W."/>
            <person name="Du L."/>
            <person name="Sun Y."/>
            <person name="Zhan W."/>
            <person name="Jiang J.F."/>
            <person name="Wang Q."/>
            <person name="Zhang B."/>
            <person name="Ji P."/>
            <person name="Bell-Sakyi L."/>
            <person name="Cui X.M."/>
            <person name="Yuan T.T."/>
            <person name="Jiang B.G."/>
            <person name="Yang W.F."/>
            <person name="Lam T.T."/>
            <person name="Chang Q.C."/>
            <person name="Ding S.J."/>
            <person name="Wang X.J."/>
            <person name="Zhu J.G."/>
            <person name="Ruan X.D."/>
            <person name="Zhao L."/>
            <person name="Wei J.T."/>
            <person name="Ye R.Z."/>
            <person name="Que T.C."/>
            <person name="Du C.H."/>
            <person name="Zhou Y.H."/>
            <person name="Cheng J.X."/>
            <person name="Dai P.F."/>
            <person name="Guo W.B."/>
            <person name="Han X.H."/>
            <person name="Huang E.J."/>
            <person name="Li L.F."/>
            <person name="Wei W."/>
            <person name="Gao Y.C."/>
            <person name="Liu J.Z."/>
            <person name="Shao H.Z."/>
            <person name="Wang X."/>
            <person name="Wang C.C."/>
            <person name="Yang T.C."/>
            <person name="Huo Q.B."/>
            <person name="Li W."/>
            <person name="Chen H.Y."/>
            <person name="Chen S.E."/>
            <person name="Zhou L.G."/>
            <person name="Ni X.B."/>
            <person name="Tian J.H."/>
            <person name="Sheng Y."/>
            <person name="Liu T."/>
            <person name="Pan Y.S."/>
            <person name="Xia L.Y."/>
            <person name="Li J."/>
            <person name="Zhao F."/>
            <person name="Cao W.C."/>
        </authorList>
    </citation>
    <scope>NUCLEOTIDE SEQUENCE [LARGE SCALE GENOMIC DNA]</scope>
    <source>
        <strain evidence="1">Iper-2018</strain>
    </source>
</reference>
<protein>
    <submittedName>
        <fullName evidence="1">Uncharacterized protein</fullName>
    </submittedName>
</protein>